<dbReference type="RefSeq" id="WP_229738228.1">
    <property type="nucleotide sequence ID" value="NZ_BMDG01000011.1"/>
</dbReference>
<dbReference type="EMBL" id="BMDG01000011">
    <property type="protein sequence ID" value="GGI10386.1"/>
    <property type="molecule type" value="Genomic_DNA"/>
</dbReference>
<proteinExistence type="predicted"/>
<sequence>MRRDVPDDGASPRDDGLDAWVDAWVDARVDAGLGVGPDLEPDDEPDDDPDDEALPGGRRRRDGDVRPVHHRTELTPAVEVAREALNRAKAAARAKGLRPGSPPRRSPLAEPHAPRKGPGARDPQLMSDVLARLLRDKGWTSDVSVGGVIGRWREVVGDQVADHCQPETFEEKVLVVRADSTAWATQVRLLVPTLLRRLAEEVGEGVVEQVTVLGPAGPGFRRGRRSVRGPGPRDTFG</sequence>
<feature type="compositionally biased region" description="Basic and acidic residues" evidence="1">
    <location>
        <begin position="61"/>
        <end position="73"/>
    </location>
</feature>
<dbReference type="Proteomes" id="UP000632535">
    <property type="component" value="Unassembled WGS sequence"/>
</dbReference>
<dbReference type="InterPro" id="IPR007922">
    <property type="entry name" value="DciA-like"/>
</dbReference>
<reference evidence="3" key="1">
    <citation type="journal article" date="2019" name="Int. J. Syst. Evol. Microbiol.">
        <title>The Global Catalogue of Microorganisms (GCM) 10K type strain sequencing project: providing services to taxonomists for standard genome sequencing and annotation.</title>
        <authorList>
            <consortium name="The Broad Institute Genomics Platform"/>
            <consortium name="The Broad Institute Genome Sequencing Center for Infectious Disease"/>
            <person name="Wu L."/>
            <person name="Ma J."/>
        </authorList>
    </citation>
    <scope>NUCLEOTIDE SEQUENCE [LARGE SCALE GENOMIC DNA]</scope>
    <source>
        <strain evidence="3">CCM 8653</strain>
    </source>
</reference>
<comment type="caution">
    <text evidence="2">The sequence shown here is derived from an EMBL/GenBank/DDBJ whole genome shotgun (WGS) entry which is preliminary data.</text>
</comment>
<evidence type="ECO:0000313" key="2">
    <source>
        <dbReference type="EMBL" id="GGI10386.1"/>
    </source>
</evidence>
<protein>
    <recommendedName>
        <fullName evidence="4">Nucleic acid-binding Zn ribbon protein</fullName>
    </recommendedName>
</protein>
<dbReference type="Pfam" id="PF05258">
    <property type="entry name" value="DciA"/>
    <property type="match status" value="1"/>
</dbReference>
<dbReference type="PANTHER" id="PTHR36456:SF1">
    <property type="entry name" value="UPF0232 PROTEIN SCO3875"/>
    <property type="match status" value="1"/>
</dbReference>
<evidence type="ECO:0000313" key="3">
    <source>
        <dbReference type="Proteomes" id="UP000632535"/>
    </source>
</evidence>
<accession>A0ABQ2BBE9</accession>
<feature type="compositionally biased region" description="Acidic residues" evidence="1">
    <location>
        <begin position="39"/>
        <end position="53"/>
    </location>
</feature>
<feature type="region of interest" description="Disordered" evidence="1">
    <location>
        <begin position="89"/>
        <end position="123"/>
    </location>
</feature>
<evidence type="ECO:0008006" key="4">
    <source>
        <dbReference type="Google" id="ProtNLM"/>
    </source>
</evidence>
<evidence type="ECO:0000256" key="1">
    <source>
        <dbReference type="SAM" id="MobiDB-lite"/>
    </source>
</evidence>
<keyword evidence="3" id="KW-1185">Reference proteome</keyword>
<name>A0ABQ2BBE9_9MICO</name>
<organism evidence="2 3">
    <name type="scientific">Isoptericola cucumis</name>
    <dbReference type="NCBI Taxonomy" id="1776856"/>
    <lineage>
        <taxon>Bacteria</taxon>
        <taxon>Bacillati</taxon>
        <taxon>Actinomycetota</taxon>
        <taxon>Actinomycetes</taxon>
        <taxon>Micrococcales</taxon>
        <taxon>Promicromonosporaceae</taxon>
        <taxon>Isoptericola</taxon>
    </lineage>
</organism>
<feature type="region of interest" description="Disordered" evidence="1">
    <location>
        <begin position="32"/>
        <end position="77"/>
    </location>
</feature>
<gene>
    <name evidence="2" type="ORF">GCM10007368_30980</name>
</gene>
<dbReference type="PANTHER" id="PTHR36456">
    <property type="entry name" value="UPF0232 PROTEIN SCO3875"/>
    <property type="match status" value="1"/>
</dbReference>